<dbReference type="Pfam" id="PF17144">
    <property type="entry name" value="Ribosomal_L5e"/>
    <property type="match status" value="1"/>
</dbReference>
<evidence type="ECO:0000256" key="3">
    <source>
        <dbReference type="ARBA" id="ARBA00023274"/>
    </source>
</evidence>
<dbReference type="GO" id="GO:0000027">
    <property type="term" value="P:ribosomal large subunit assembly"/>
    <property type="evidence" value="ECO:0007669"/>
    <property type="project" value="TreeGrafter"/>
</dbReference>
<dbReference type="InterPro" id="IPR057268">
    <property type="entry name" value="Ribosomal_L18"/>
</dbReference>
<reference evidence="4 5" key="1">
    <citation type="journal article" date="2016" name="Mol. Biol. Evol.">
        <title>Comparative Genomics of Early-Diverging Mushroom-Forming Fungi Provides Insights into the Origins of Lignocellulose Decay Capabilities.</title>
        <authorList>
            <person name="Nagy L.G."/>
            <person name="Riley R."/>
            <person name="Tritt A."/>
            <person name="Adam C."/>
            <person name="Daum C."/>
            <person name="Floudas D."/>
            <person name="Sun H."/>
            <person name="Yadav J.S."/>
            <person name="Pangilinan J."/>
            <person name="Larsson K.H."/>
            <person name="Matsuura K."/>
            <person name="Barry K."/>
            <person name="Labutti K."/>
            <person name="Kuo R."/>
            <person name="Ohm R.A."/>
            <person name="Bhattacharya S.S."/>
            <person name="Shirouzu T."/>
            <person name="Yoshinaga Y."/>
            <person name="Martin F.M."/>
            <person name="Grigoriev I.V."/>
            <person name="Hibbett D.S."/>
        </authorList>
    </citation>
    <scope>NUCLEOTIDE SEQUENCE [LARGE SCALE GENOMIC DNA]</scope>
    <source>
        <strain evidence="4 5">TUFC12733</strain>
    </source>
</reference>
<dbReference type="GO" id="GO:0003735">
    <property type="term" value="F:structural constituent of ribosome"/>
    <property type="evidence" value="ECO:0007669"/>
    <property type="project" value="InterPro"/>
</dbReference>
<dbReference type="SUPFAM" id="SSF53137">
    <property type="entry name" value="Translational machinery components"/>
    <property type="match status" value="1"/>
</dbReference>
<dbReference type="Gene3D" id="3.30.420.100">
    <property type="match status" value="1"/>
</dbReference>
<gene>
    <name evidence="4" type="ORF">CALVIDRAFT_541352</name>
</gene>
<dbReference type="OrthoDB" id="1618453at2759"/>
<keyword evidence="3" id="KW-0687">Ribonucleoprotein</keyword>
<dbReference type="PANTHER" id="PTHR23410">
    <property type="entry name" value="RIBOSOMAL PROTEIN L5-RELATED"/>
    <property type="match status" value="1"/>
</dbReference>
<dbReference type="GO" id="GO:0006412">
    <property type="term" value="P:translation"/>
    <property type="evidence" value="ECO:0007669"/>
    <property type="project" value="InterPro"/>
</dbReference>
<dbReference type="InterPro" id="IPR005485">
    <property type="entry name" value="Rbsml_uL18_euk_arch"/>
</dbReference>
<proteinExistence type="inferred from homology"/>
<keyword evidence="2" id="KW-0689">Ribosomal protein</keyword>
<accession>A0A167HV32</accession>
<keyword evidence="5" id="KW-1185">Reference proteome</keyword>
<evidence type="ECO:0000313" key="5">
    <source>
        <dbReference type="Proteomes" id="UP000076738"/>
    </source>
</evidence>
<dbReference type="STRING" id="1330018.A0A167HV32"/>
<protein>
    <submittedName>
        <fullName evidence="4">Translational machinery component</fullName>
    </submittedName>
</protein>
<dbReference type="GO" id="GO:0008097">
    <property type="term" value="F:5S rRNA binding"/>
    <property type="evidence" value="ECO:0007669"/>
    <property type="project" value="InterPro"/>
</dbReference>
<dbReference type="GO" id="GO:0022625">
    <property type="term" value="C:cytosolic large ribosomal subunit"/>
    <property type="evidence" value="ECO:0007669"/>
    <property type="project" value="TreeGrafter"/>
</dbReference>
<evidence type="ECO:0000256" key="1">
    <source>
        <dbReference type="ARBA" id="ARBA00007116"/>
    </source>
</evidence>
<dbReference type="CDD" id="cd00432">
    <property type="entry name" value="Ribosomal_L18_L5e"/>
    <property type="match status" value="1"/>
</dbReference>
<name>A0A167HV32_CALVF</name>
<dbReference type="Proteomes" id="UP000076738">
    <property type="component" value="Unassembled WGS sequence"/>
</dbReference>
<organism evidence="4 5">
    <name type="scientific">Calocera viscosa (strain TUFC12733)</name>
    <dbReference type="NCBI Taxonomy" id="1330018"/>
    <lineage>
        <taxon>Eukaryota</taxon>
        <taxon>Fungi</taxon>
        <taxon>Dikarya</taxon>
        <taxon>Basidiomycota</taxon>
        <taxon>Agaricomycotina</taxon>
        <taxon>Dacrymycetes</taxon>
        <taxon>Dacrymycetales</taxon>
        <taxon>Dacrymycetaceae</taxon>
        <taxon>Calocera</taxon>
    </lineage>
</organism>
<comment type="similarity">
    <text evidence="1">Belongs to the universal ribosomal protein uL18 family.</text>
</comment>
<feature type="non-terminal residue" evidence="4">
    <location>
        <position position="1"/>
    </location>
</feature>
<evidence type="ECO:0000313" key="4">
    <source>
        <dbReference type="EMBL" id="KZO92012.1"/>
    </source>
</evidence>
<dbReference type="PANTHER" id="PTHR23410:SF12">
    <property type="entry name" value="LARGE RIBOSOMAL SUBUNIT PROTEIN UL18"/>
    <property type="match status" value="1"/>
</dbReference>
<sequence length="161" mass="18094">KTPLDTPIKSRAYFSRYQVKCRLRREGETDYHARKCLIAYAHLQGDFILCAAQSRELPKYGIEHGLTNWTAAYTTGLLCAHRALTKLGLVNKYEGMVEPDGERMLVEALDDEDTPRLFKCYLDAGLKRTSTGSRIFGAMKGASDGGLFIPHSEKRFPGFDV</sequence>
<dbReference type="EMBL" id="KV417315">
    <property type="protein sequence ID" value="KZO92012.1"/>
    <property type="molecule type" value="Genomic_DNA"/>
</dbReference>
<dbReference type="AlphaFoldDB" id="A0A167HV32"/>
<evidence type="ECO:0000256" key="2">
    <source>
        <dbReference type="ARBA" id="ARBA00022980"/>
    </source>
</evidence>